<dbReference type="Gene3D" id="3.30.497.10">
    <property type="entry name" value="Antithrombin, subunit I, domain 2"/>
    <property type="match status" value="1"/>
</dbReference>
<keyword evidence="7" id="KW-1185">Reference proteome</keyword>
<reference evidence="8" key="1">
    <citation type="submission" date="2025-08" db="UniProtKB">
        <authorList>
            <consortium name="RefSeq"/>
        </authorList>
    </citation>
    <scope>IDENTIFICATION</scope>
    <source>
        <tissue evidence="8">Whole larvae</tissue>
    </source>
</reference>
<evidence type="ECO:0000256" key="4">
    <source>
        <dbReference type="RuleBase" id="RU000411"/>
    </source>
</evidence>
<evidence type="ECO:0000313" key="8">
    <source>
        <dbReference type="RefSeq" id="XP_052753703.1"/>
    </source>
</evidence>
<evidence type="ECO:0000259" key="6">
    <source>
        <dbReference type="SMART" id="SM00093"/>
    </source>
</evidence>
<protein>
    <submittedName>
        <fullName evidence="8">Antichymotrypsin-2-like isoform X1</fullName>
    </submittedName>
</protein>
<gene>
    <name evidence="8" type="primary">LOC113522974</name>
</gene>
<keyword evidence="2" id="KW-0646">Protease inhibitor</keyword>
<sequence length="403" mass="44524">MRTTIYTLVLLFLVIQVRFSSTDMDAQGLSREIIKFSAKFCNELNKNASVISSPLSAEYLLALLALGTSDTAHSELLTSLGIPDDDSIRSSFSSVSSKLKSIKGVTLNVANNVYIMEGDYDLVPELKKDAITVFDAGIEKINFSNGAAAATHINQWVEDKTNKKIKDLLSSDSLNSDTRLVLVNALYFKGTWEKQFEKHLTSDQPFNVNNNTKINVPMMFREDTFWYGESEGLQAQLLKMNYVGNEASMLVVLPNEIEGLGGLLQKLADGYDLLKDVNQMYSTKVRVTLPKFKIETEIDLNTLLPKLGIKQIFNQQNSGLTKVLNAPEPLYVSKAIQKAFIEVNEEGAEAAAATAGSVRVRRSLASVQVFAATRPALWCVLVDRHVTLVASYRPSAPGPRDEL</sequence>
<dbReference type="PANTHER" id="PTHR11461:SF211">
    <property type="entry name" value="GH10112P-RELATED"/>
    <property type="match status" value="1"/>
</dbReference>
<organism evidence="7 8">
    <name type="scientific">Galleria mellonella</name>
    <name type="common">Greater wax moth</name>
    <dbReference type="NCBI Taxonomy" id="7137"/>
    <lineage>
        <taxon>Eukaryota</taxon>
        <taxon>Metazoa</taxon>
        <taxon>Ecdysozoa</taxon>
        <taxon>Arthropoda</taxon>
        <taxon>Hexapoda</taxon>
        <taxon>Insecta</taxon>
        <taxon>Pterygota</taxon>
        <taxon>Neoptera</taxon>
        <taxon>Endopterygota</taxon>
        <taxon>Lepidoptera</taxon>
        <taxon>Glossata</taxon>
        <taxon>Ditrysia</taxon>
        <taxon>Pyraloidea</taxon>
        <taxon>Pyralidae</taxon>
        <taxon>Galleriinae</taxon>
        <taxon>Galleria</taxon>
    </lineage>
</organism>
<feature type="signal peptide" evidence="5">
    <location>
        <begin position="1"/>
        <end position="19"/>
    </location>
</feature>
<keyword evidence="3" id="KW-0722">Serine protease inhibitor</keyword>
<dbReference type="InterPro" id="IPR023796">
    <property type="entry name" value="Serpin_dom"/>
</dbReference>
<feature type="domain" description="Serpin" evidence="6">
    <location>
        <begin position="34"/>
        <end position="395"/>
    </location>
</feature>
<comment type="similarity">
    <text evidence="1 4">Belongs to the serpin family.</text>
</comment>
<evidence type="ECO:0000313" key="7">
    <source>
        <dbReference type="Proteomes" id="UP001652740"/>
    </source>
</evidence>
<name>A0ABM3MQQ3_GALME</name>
<evidence type="ECO:0000256" key="1">
    <source>
        <dbReference type="ARBA" id="ARBA00009500"/>
    </source>
</evidence>
<dbReference type="InterPro" id="IPR042185">
    <property type="entry name" value="Serpin_sf_2"/>
</dbReference>
<dbReference type="Gene3D" id="2.30.39.10">
    <property type="entry name" value="Alpha-1-antitrypsin, domain 1"/>
    <property type="match status" value="1"/>
</dbReference>
<dbReference type="RefSeq" id="XP_052753703.1">
    <property type="nucleotide sequence ID" value="XM_052897743.1"/>
</dbReference>
<evidence type="ECO:0000256" key="5">
    <source>
        <dbReference type="SAM" id="SignalP"/>
    </source>
</evidence>
<dbReference type="InterPro" id="IPR036186">
    <property type="entry name" value="Serpin_sf"/>
</dbReference>
<dbReference type="Proteomes" id="UP001652740">
    <property type="component" value="Unplaced"/>
</dbReference>
<dbReference type="Pfam" id="PF00079">
    <property type="entry name" value="Serpin"/>
    <property type="match status" value="1"/>
</dbReference>
<dbReference type="InterPro" id="IPR042178">
    <property type="entry name" value="Serpin_sf_1"/>
</dbReference>
<proteinExistence type="inferred from homology"/>
<dbReference type="SMART" id="SM00093">
    <property type="entry name" value="SERPIN"/>
    <property type="match status" value="1"/>
</dbReference>
<evidence type="ECO:0000256" key="3">
    <source>
        <dbReference type="ARBA" id="ARBA00022900"/>
    </source>
</evidence>
<keyword evidence="5" id="KW-0732">Signal</keyword>
<accession>A0ABM3MQQ3</accession>
<dbReference type="SUPFAM" id="SSF56574">
    <property type="entry name" value="Serpins"/>
    <property type="match status" value="1"/>
</dbReference>
<feature type="chain" id="PRO_5045431119" evidence="5">
    <location>
        <begin position="20"/>
        <end position="403"/>
    </location>
</feature>
<dbReference type="PANTHER" id="PTHR11461">
    <property type="entry name" value="SERINE PROTEASE INHIBITOR, SERPIN"/>
    <property type="match status" value="1"/>
</dbReference>
<dbReference type="InterPro" id="IPR000215">
    <property type="entry name" value="Serpin_fam"/>
</dbReference>
<dbReference type="GeneID" id="113522974"/>
<evidence type="ECO:0000256" key="2">
    <source>
        <dbReference type="ARBA" id="ARBA00022690"/>
    </source>
</evidence>